<comment type="subcellular location">
    <subcellularLocation>
        <location evidence="1">Membrane</location>
    </subcellularLocation>
</comment>
<evidence type="ECO:0000256" key="6">
    <source>
        <dbReference type="SAM" id="Coils"/>
    </source>
</evidence>
<dbReference type="Proteomes" id="UP000572817">
    <property type="component" value="Unassembled WGS sequence"/>
</dbReference>
<keyword evidence="6" id="KW-0175">Coiled coil</keyword>
<keyword evidence="4 8" id="KW-1133">Transmembrane helix</keyword>
<feature type="compositionally biased region" description="Polar residues" evidence="7">
    <location>
        <begin position="448"/>
        <end position="463"/>
    </location>
</feature>
<feature type="region of interest" description="Disordered" evidence="7">
    <location>
        <begin position="603"/>
        <end position="628"/>
    </location>
</feature>
<feature type="compositionally biased region" description="Low complexity" evidence="7">
    <location>
        <begin position="33"/>
        <end position="43"/>
    </location>
</feature>
<dbReference type="PROSITE" id="PS01309">
    <property type="entry name" value="UPF0057"/>
    <property type="match status" value="1"/>
</dbReference>
<evidence type="ECO:0000256" key="7">
    <source>
        <dbReference type="SAM" id="MobiDB-lite"/>
    </source>
</evidence>
<gene>
    <name evidence="9" type="ORF">GTA08_BOTSDO01500</name>
</gene>
<evidence type="ECO:0000256" key="8">
    <source>
        <dbReference type="SAM" id="Phobius"/>
    </source>
</evidence>
<organism evidence="9 10">
    <name type="scientific">Botryosphaeria dothidea</name>
    <dbReference type="NCBI Taxonomy" id="55169"/>
    <lineage>
        <taxon>Eukaryota</taxon>
        <taxon>Fungi</taxon>
        <taxon>Dikarya</taxon>
        <taxon>Ascomycota</taxon>
        <taxon>Pezizomycotina</taxon>
        <taxon>Dothideomycetes</taxon>
        <taxon>Dothideomycetes incertae sedis</taxon>
        <taxon>Botryosphaeriales</taxon>
        <taxon>Botryosphaeriaceae</taxon>
        <taxon>Botryosphaeria</taxon>
    </lineage>
</organism>
<evidence type="ECO:0000313" key="9">
    <source>
        <dbReference type="EMBL" id="KAF4313957.1"/>
    </source>
</evidence>
<feature type="transmembrane region" description="Helical" evidence="8">
    <location>
        <begin position="635"/>
        <end position="652"/>
    </location>
</feature>
<feature type="coiled-coil region" evidence="6">
    <location>
        <begin position="119"/>
        <end position="153"/>
    </location>
</feature>
<evidence type="ECO:0000256" key="2">
    <source>
        <dbReference type="ARBA" id="ARBA00009530"/>
    </source>
</evidence>
<protein>
    <submittedName>
        <fullName evidence="9">UPF0057-domain-containing protein</fullName>
    </submittedName>
</protein>
<evidence type="ECO:0000313" key="10">
    <source>
        <dbReference type="Proteomes" id="UP000572817"/>
    </source>
</evidence>
<reference evidence="9" key="1">
    <citation type="submission" date="2020-04" db="EMBL/GenBank/DDBJ databases">
        <title>Genome Assembly and Annotation of Botryosphaeria dothidea sdau 11-99, a Latent Pathogen of Apple Fruit Ring Rot in China.</title>
        <authorList>
            <person name="Yu C."/>
            <person name="Diao Y."/>
            <person name="Lu Q."/>
            <person name="Zhao J."/>
            <person name="Cui S."/>
            <person name="Peng C."/>
            <person name="He B."/>
            <person name="Liu H."/>
        </authorList>
    </citation>
    <scope>NUCLEOTIDE SEQUENCE [LARGE SCALE GENOMIC DNA]</scope>
    <source>
        <strain evidence="9">Sdau11-99</strain>
    </source>
</reference>
<comment type="similarity">
    <text evidence="2">Belongs to the UPF0057 (PMP3) family.</text>
</comment>
<comment type="caution">
    <text evidence="9">The sequence shown here is derived from an EMBL/GenBank/DDBJ whole genome shotgun (WGS) entry which is preliminary data.</text>
</comment>
<keyword evidence="3 8" id="KW-0812">Transmembrane</keyword>
<feature type="compositionally biased region" description="Low complexity" evidence="7">
    <location>
        <begin position="344"/>
        <end position="354"/>
    </location>
</feature>
<feature type="transmembrane region" description="Helical" evidence="8">
    <location>
        <begin position="659"/>
        <end position="682"/>
    </location>
</feature>
<feature type="region of interest" description="Disordered" evidence="7">
    <location>
        <begin position="272"/>
        <end position="564"/>
    </location>
</feature>
<dbReference type="OrthoDB" id="2802411at2759"/>
<dbReference type="PANTHER" id="PTHR21659:SF42">
    <property type="entry name" value="UPF0057 MEMBRANE PROTEIN ZK632.10-RELATED"/>
    <property type="match status" value="1"/>
</dbReference>
<feature type="compositionally biased region" description="Polar residues" evidence="7">
    <location>
        <begin position="488"/>
        <end position="497"/>
    </location>
</feature>
<evidence type="ECO:0000256" key="3">
    <source>
        <dbReference type="ARBA" id="ARBA00022692"/>
    </source>
</evidence>
<feature type="compositionally biased region" description="Low complexity" evidence="7">
    <location>
        <begin position="392"/>
        <end position="408"/>
    </location>
</feature>
<feature type="compositionally biased region" description="Basic and acidic residues" evidence="7">
    <location>
        <begin position="292"/>
        <end position="301"/>
    </location>
</feature>
<feature type="compositionally biased region" description="Basic and acidic residues" evidence="7">
    <location>
        <begin position="472"/>
        <end position="487"/>
    </location>
</feature>
<feature type="compositionally biased region" description="Polar residues" evidence="7">
    <location>
        <begin position="44"/>
        <end position="82"/>
    </location>
</feature>
<feature type="coiled-coil region" evidence="6">
    <location>
        <begin position="178"/>
        <end position="254"/>
    </location>
</feature>
<feature type="compositionally biased region" description="Polar residues" evidence="7">
    <location>
        <begin position="506"/>
        <end position="523"/>
    </location>
</feature>
<feature type="compositionally biased region" description="Polar residues" evidence="7">
    <location>
        <begin position="546"/>
        <end position="557"/>
    </location>
</feature>
<dbReference type="InterPro" id="IPR000612">
    <property type="entry name" value="PMP3"/>
</dbReference>
<dbReference type="EMBL" id="WWBZ02000001">
    <property type="protein sequence ID" value="KAF4313957.1"/>
    <property type="molecule type" value="Genomic_DNA"/>
</dbReference>
<sequence>MTHQPRQPTGGGDTRQPDPQRPSDQNTDRPSIQQQHGQQPGPQDCSSTSTAPAAEQSTLDAGQPPTANATVPAQNQDQSVQTQRSLRLQDLLQAMITLTQDPRRRFEGQETGQVDRESLSRLHEENKQLCEENKQFCEKNERLRKEVQELRVLVAPAESLTSRCIEQQAEITRQQTIISEHKAEVKRQRNSITKDEAQARKLQEDQKDLQAEISRLREKMSTHEAKAQEDRQLISDQRGRIGELLENIEELERYETEAGRYIENFPRPRASTTSYARYSSNPRQRTNLGNGRIRDSQHRTVSDSMIGPRNLTSDNDSRGNLSADLRNWSLPRRDRYNSRERSRSPSPSIRGNSSARQPRSPLACHSHHRSGDDRRSASTSSHAPRPSASDVKTWTQKSSSSGSTNKHSVPFPDDSPAGQLGPYSVAPSNSSSVPRIFGPSLSDGRVRTQPTSETAAQDQTNGDTPMVPPTGPRDRGASHRSFSKDTAQRTFNANTPNGPRKAPRNNGASGNAQPTPNFFTKNASEAGAAMASHSGLQISGAHGSHQPASNGTAQGKNAASVPPAPSILLPTNTAFCSNVSAPANNIDRNPAHAVVPTTVRIITVNDDESTSDNNSRNGGGNSEQTYPPHRMPNDIIKIIFAVILPPLGVFLERGCNADFLINILLTILGYIPGIIHALYIIFKF</sequence>
<dbReference type="AlphaFoldDB" id="A0A8H4J920"/>
<dbReference type="PANTHER" id="PTHR21659">
    <property type="entry name" value="HYDROPHOBIC PROTEIN RCI2 LOW TEMPERATURE AND SALT RESPONSIVE PROTEIN LTI6 -RELATED"/>
    <property type="match status" value="1"/>
</dbReference>
<feature type="compositionally biased region" description="Basic and acidic residues" evidence="7">
    <location>
        <begin position="331"/>
        <end position="343"/>
    </location>
</feature>
<proteinExistence type="inferred from homology"/>
<dbReference type="Pfam" id="PF01679">
    <property type="entry name" value="Pmp3"/>
    <property type="match status" value="1"/>
</dbReference>
<evidence type="ECO:0000256" key="1">
    <source>
        <dbReference type="ARBA" id="ARBA00004370"/>
    </source>
</evidence>
<evidence type="ECO:0000256" key="4">
    <source>
        <dbReference type="ARBA" id="ARBA00022989"/>
    </source>
</evidence>
<feature type="region of interest" description="Disordered" evidence="7">
    <location>
        <begin position="1"/>
        <end position="82"/>
    </location>
</feature>
<feature type="compositionally biased region" description="Polar residues" evidence="7">
    <location>
        <begin position="22"/>
        <end position="32"/>
    </location>
</feature>
<feature type="compositionally biased region" description="Polar residues" evidence="7">
    <location>
        <begin position="272"/>
        <end position="289"/>
    </location>
</feature>
<name>A0A8H4J920_9PEZI</name>
<keyword evidence="5 8" id="KW-0472">Membrane</keyword>
<keyword evidence="10" id="KW-1185">Reference proteome</keyword>
<accession>A0A8H4J920</accession>
<dbReference type="GO" id="GO:0016020">
    <property type="term" value="C:membrane"/>
    <property type="evidence" value="ECO:0007669"/>
    <property type="project" value="UniProtKB-SubCell"/>
</dbReference>
<evidence type="ECO:0000256" key="5">
    <source>
        <dbReference type="ARBA" id="ARBA00023136"/>
    </source>
</evidence>
<feature type="compositionally biased region" description="Polar residues" evidence="7">
    <location>
        <begin position="310"/>
        <end position="320"/>
    </location>
</feature>